<reference evidence="2" key="1">
    <citation type="submission" date="2022-05" db="EMBL/GenBank/DDBJ databases">
        <title>Genomic analysis of Brachybacterium sp. CBA3104.</title>
        <authorList>
            <person name="Roh S.W."/>
            <person name="Kim Y.B."/>
            <person name="Kim Y."/>
        </authorList>
    </citation>
    <scope>NUCLEOTIDE SEQUENCE</scope>
    <source>
        <strain evidence="2">CBA3104</strain>
    </source>
</reference>
<accession>A0ABY4NB65</accession>
<keyword evidence="3" id="KW-1185">Reference proteome</keyword>
<name>A0ABY4NB65_9MICO</name>
<dbReference type="Proteomes" id="UP001055868">
    <property type="component" value="Chromosome"/>
</dbReference>
<gene>
    <name evidence="2" type="ORF">M4486_04760</name>
</gene>
<dbReference type="EMBL" id="CP097218">
    <property type="protein sequence ID" value="UQN30619.1"/>
    <property type="molecule type" value="Genomic_DNA"/>
</dbReference>
<proteinExistence type="predicted"/>
<dbReference type="RefSeq" id="WP_249479957.1">
    <property type="nucleotide sequence ID" value="NZ_CP097218.1"/>
</dbReference>
<feature type="compositionally biased region" description="Polar residues" evidence="1">
    <location>
        <begin position="78"/>
        <end position="87"/>
    </location>
</feature>
<feature type="region of interest" description="Disordered" evidence="1">
    <location>
        <begin position="44"/>
        <end position="94"/>
    </location>
</feature>
<organism evidence="2 3">
    <name type="scientific">Brachybacterium kimchii</name>
    <dbReference type="NCBI Taxonomy" id="2942909"/>
    <lineage>
        <taxon>Bacteria</taxon>
        <taxon>Bacillati</taxon>
        <taxon>Actinomycetota</taxon>
        <taxon>Actinomycetes</taxon>
        <taxon>Micrococcales</taxon>
        <taxon>Dermabacteraceae</taxon>
        <taxon>Brachybacterium</taxon>
    </lineage>
</organism>
<protein>
    <submittedName>
        <fullName evidence="2">Uncharacterized protein</fullName>
    </submittedName>
</protein>
<feature type="compositionally biased region" description="Low complexity" evidence="1">
    <location>
        <begin position="44"/>
        <end position="57"/>
    </location>
</feature>
<sequence>MGQRFDIRWTDTGAHLDIQLSHTAAIALELDDAEIDSLRELLSTAQQPPQATPLTARPAPPTSPDPDRLPAAPHSHPVFTTGTNSPDTAEPPAPEDLVIFDSAAPHMARLGLSREDLAAILDDPDDEWVDRRGVACVVVRGNSAVVVGLRDHAIMSVMDSRLAYATRPRDREPIPRHRGGNGTRYPTSAEELWSLLRQRGADVSRTGGGHIEASYQGHRCTMASTPSDHRSLRNAITQMERTLGLDLRRED</sequence>
<evidence type="ECO:0000313" key="3">
    <source>
        <dbReference type="Proteomes" id="UP001055868"/>
    </source>
</evidence>
<evidence type="ECO:0000256" key="1">
    <source>
        <dbReference type="SAM" id="MobiDB-lite"/>
    </source>
</evidence>
<evidence type="ECO:0000313" key="2">
    <source>
        <dbReference type="EMBL" id="UQN30619.1"/>
    </source>
</evidence>